<keyword evidence="1" id="KW-0732">Signal</keyword>
<evidence type="ECO:0000313" key="3">
    <source>
        <dbReference type="Proteomes" id="UP000671828"/>
    </source>
</evidence>
<evidence type="ECO:0000313" key="2">
    <source>
        <dbReference type="EMBL" id="QTR02953.1"/>
    </source>
</evidence>
<dbReference type="AlphaFoldDB" id="A0A8T8HWG7"/>
<proteinExistence type="predicted"/>
<sequence length="69" mass="6826">MSSVDSSGRSRPRRGLVRAALTALVLPLATVTPAHAASVMVYTNPGNPTFTVPAGVTAVTVHVVGAGGG</sequence>
<organism evidence="2 3">
    <name type="scientific">Saccharothrix algeriensis</name>
    <dbReference type="NCBI Taxonomy" id="173560"/>
    <lineage>
        <taxon>Bacteria</taxon>
        <taxon>Bacillati</taxon>
        <taxon>Actinomycetota</taxon>
        <taxon>Actinomycetes</taxon>
        <taxon>Pseudonocardiales</taxon>
        <taxon>Pseudonocardiaceae</taxon>
        <taxon>Saccharothrix</taxon>
    </lineage>
</organism>
<evidence type="ECO:0000256" key="1">
    <source>
        <dbReference type="SAM" id="SignalP"/>
    </source>
</evidence>
<reference evidence="2" key="1">
    <citation type="submission" date="2021-04" db="EMBL/GenBank/DDBJ databases">
        <title>Saccharothrix algeriensis WGS.</title>
        <authorList>
            <person name="Stuskova K."/>
            <person name="Hakalova E."/>
            <person name="Tebbal A.B."/>
            <person name="Eichmeier A."/>
        </authorList>
    </citation>
    <scope>NUCLEOTIDE SEQUENCE</scope>
    <source>
        <strain evidence="2">NRRL B-24137</strain>
    </source>
</reference>
<dbReference type="EMBL" id="CP072788">
    <property type="protein sequence ID" value="QTR02953.1"/>
    <property type="molecule type" value="Genomic_DNA"/>
</dbReference>
<feature type="non-terminal residue" evidence="2">
    <location>
        <position position="69"/>
    </location>
</feature>
<accession>A0A8T8HWG7</accession>
<gene>
    <name evidence="2" type="ORF">J7S33_28785</name>
</gene>
<dbReference type="Proteomes" id="UP000671828">
    <property type="component" value="Chromosome"/>
</dbReference>
<protein>
    <submittedName>
        <fullName evidence="2">Uncharacterized protein</fullName>
    </submittedName>
</protein>
<name>A0A8T8HWG7_9PSEU</name>
<feature type="signal peptide" evidence="1">
    <location>
        <begin position="1"/>
        <end position="36"/>
    </location>
</feature>
<feature type="chain" id="PRO_5035731676" evidence="1">
    <location>
        <begin position="37"/>
        <end position="69"/>
    </location>
</feature>